<evidence type="ECO:0000313" key="1">
    <source>
        <dbReference type="EMBL" id="EAL7595448.1"/>
    </source>
</evidence>
<name>A0AAD2QXQ2_CAMJU</name>
<protein>
    <submittedName>
        <fullName evidence="1">DNA primase</fullName>
    </submittedName>
</protein>
<comment type="caution">
    <text evidence="1">The sequence shown here is derived from an EMBL/GenBank/DDBJ whole genome shotgun (WGS) entry which is preliminary data.</text>
</comment>
<feature type="non-terminal residue" evidence="1">
    <location>
        <position position="1"/>
    </location>
</feature>
<reference evidence="1 2" key="1">
    <citation type="submission" date="2018-07" db="EMBL/GenBank/DDBJ databases">
        <authorList>
            <consortium name="PulseNet: The National Subtyping Network for Foodborne Disease Surveillance"/>
            <person name="Tarr C.L."/>
            <person name="Trees E."/>
            <person name="Katz L.S."/>
            <person name="Carleton-Romer H.A."/>
            <person name="Stroika S."/>
            <person name="Kucerova Z."/>
            <person name="Roache K.F."/>
            <person name="Sabol A.L."/>
            <person name="Besser J."/>
            <person name="Gerner-Smidt P."/>
        </authorList>
    </citation>
    <scope>NUCLEOTIDE SEQUENCE [LARGE SCALE GENOMIC DNA]</scope>
    <source>
        <strain evidence="1 2">PNUSAC005307</strain>
    </source>
</reference>
<gene>
    <name evidence="1" type="ORF">DVI03_07490</name>
</gene>
<dbReference type="AlphaFoldDB" id="A0AAD2QXQ2"/>
<dbReference type="Proteomes" id="UP000343544">
    <property type="component" value="Unassembled WGS sequence"/>
</dbReference>
<proteinExistence type="predicted"/>
<organism evidence="1 2">
    <name type="scientific">Campylobacter jejuni</name>
    <dbReference type="NCBI Taxonomy" id="197"/>
    <lineage>
        <taxon>Bacteria</taxon>
        <taxon>Pseudomonadati</taxon>
        <taxon>Campylobacterota</taxon>
        <taxon>Epsilonproteobacteria</taxon>
        <taxon>Campylobacterales</taxon>
        <taxon>Campylobacteraceae</taxon>
        <taxon>Campylobacter</taxon>
    </lineage>
</organism>
<dbReference type="EMBL" id="AACQYW010000020">
    <property type="protein sequence ID" value="EAL7595448.1"/>
    <property type="molecule type" value="Genomic_DNA"/>
</dbReference>
<evidence type="ECO:0000313" key="2">
    <source>
        <dbReference type="Proteomes" id="UP000343544"/>
    </source>
</evidence>
<accession>A0AAD2QXQ2</accession>
<sequence>CKVNLAFLNNVKIKNSTLALKKQLFTLIDKNLNLVIKNLNTEELNNFLKEYLSFLKHEKNEEILQQSFRNLSGIFGKKNFTACDLGFSTQDNDEPF</sequence>